<dbReference type="GO" id="GO:0016787">
    <property type="term" value="F:hydrolase activity"/>
    <property type="evidence" value="ECO:0007669"/>
    <property type="project" value="UniProtKB-KW"/>
</dbReference>
<accession>A0A644ZZK5</accession>
<dbReference type="EMBL" id="VSSQ01011186">
    <property type="protein sequence ID" value="MPM46212.1"/>
    <property type="molecule type" value="Genomic_DNA"/>
</dbReference>
<keyword evidence="2" id="KW-0378">Hydrolase</keyword>
<gene>
    <name evidence="6" type="ORF">SDC9_92910</name>
</gene>
<protein>
    <recommendedName>
        <fullName evidence="5">Helicase C-terminal domain-containing protein</fullName>
    </recommendedName>
</protein>
<evidence type="ECO:0000256" key="3">
    <source>
        <dbReference type="ARBA" id="ARBA00022806"/>
    </source>
</evidence>
<feature type="domain" description="Helicase C-terminal" evidence="5">
    <location>
        <begin position="24"/>
        <end position="211"/>
    </location>
</feature>
<dbReference type="InterPro" id="IPR027417">
    <property type="entry name" value="P-loop_NTPase"/>
</dbReference>
<evidence type="ECO:0000256" key="4">
    <source>
        <dbReference type="ARBA" id="ARBA00022840"/>
    </source>
</evidence>
<dbReference type="PROSITE" id="PS51194">
    <property type="entry name" value="HELICASE_CTER"/>
    <property type="match status" value="1"/>
</dbReference>
<evidence type="ECO:0000259" key="5">
    <source>
        <dbReference type="PROSITE" id="PS51194"/>
    </source>
</evidence>
<proteinExistence type="predicted"/>
<name>A0A644ZZK5_9ZZZZ</name>
<evidence type="ECO:0000256" key="1">
    <source>
        <dbReference type="ARBA" id="ARBA00022741"/>
    </source>
</evidence>
<dbReference type="GO" id="GO:0004386">
    <property type="term" value="F:helicase activity"/>
    <property type="evidence" value="ECO:0007669"/>
    <property type="project" value="UniProtKB-KW"/>
</dbReference>
<dbReference type="SUPFAM" id="SSF52540">
    <property type="entry name" value="P-loop containing nucleoside triphosphate hydrolases"/>
    <property type="match status" value="1"/>
</dbReference>
<dbReference type="Gene3D" id="3.40.50.300">
    <property type="entry name" value="P-loop containing nucleotide triphosphate hydrolases"/>
    <property type="match status" value="1"/>
</dbReference>
<dbReference type="GO" id="GO:0005524">
    <property type="term" value="F:ATP binding"/>
    <property type="evidence" value="ECO:0007669"/>
    <property type="project" value="UniProtKB-KW"/>
</dbReference>
<keyword evidence="1" id="KW-0547">Nucleotide-binding</keyword>
<dbReference type="SMART" id="SM00490">
    <property type="entry name" value="HELICc"/>
    <property type="match status" value="1"/>
</dbReference>
<dbReference type="InterPro" id="IPR050474">
    <property type="entry name" value="Hel308_SKI2-like"/>
</dbReference>
<dbReference type="InterPro" id="IPR001650">
    <property type="entry name" value="Helicase_C-like"/>
</dbReference>
<keyword evidence="4" id="KW-0067">ATP-binding</keyword>
<comment type="caution">
    <text evidence="6">The sequence shown here is derived from an EMBL/GenBank/DDBJ whole genome shotgun (WGS) entry which is preliminary data.</text>
</comment>
<reference evidence="6" key="1">
    <citation type="submission" date="2019-08" db="EMBL/GenBank/DDBJ databases">
        <authorList>
            <person name="Kucharzyk K."/>
            <person name="Murdoch R.W."/>
            <person name="Higgins S."/>
            <person name="Loffler F."/>
        </authorList>
    </citation>
    <scope>NUCLEOTIDE SEQUENCE</scope>
</reference>
<dbReference type="PANTHER" id="PTHR47961">
    <property type="entry name" value="DNA POLYMERASE THETA, PUTATIVE (AFU_ORTHOLOGUE AFUA_1G05260)-RELATED"/>
    <property type="match status" value="1"/>
</dbReference>
<dbReference type="PANTHER" id="PTHR47961:SF6">
    <property type="entry name" value="DNA-DIRECTED DNA POLYMERASE"/>
    <property type="match status" value="1"/>
</dbReference>
<dbReference type="AlphaFoldDB" id="A0A644ZZK5"/>
<sequence length="619" mass="71368">MRQELPKKPRQRKIRYFPADKNQAIATTAYKLRNFGPVLIFVGVKRSVFTLAREYEKCIQPEDGRFRFKNKANWKAFKLACIESYGEDSEWLRFAKLGIFCHNADLLSDVRLPLERLMRSEKPRVIIATSTLGQGVNLGVSTVIFSTLYQAREPITKRDFWNIAGRAGRAFVDHEGKILVAHDVSGKDKKTIDRERGNITSYLDKDNIDKAKSGCLALIRGLKIIALRNGVPFDVLLNLLAENRIAEIHEQSDEINDLLDWIDDGLLSLHNSNNIEGNKLEWVDEYFPQSLAYLQTQYYDDITGDEVLEFVKARIKGITRKVGEEKENWENVVSSGIPINSDLQIEDRMDEVIRFVQDYVIGGQTLEDLILLLENIENTINDINVLEGESIESVDSKEIRRKWLSGIAMSDISQHENAIKIITNHYSFNLPWILNGISKKLKKRDLTDEADVIEELAILVELGLPNIKSIKVYQAGIRSRSSALEIANLYEDELWEKSIKTYKQDLINHADFYKEQVSENAASWIDLLVKFSKREIIKIERVPNFKYGKVHKRTKRLIARLINDEQFLLSTDFSVINKIGEDSNVDFSNVNDLNGIYFDYDEKDNLWKMKCINPYIKFE</sequence>
<evidence type="ECO:0000313" key="6">
    <source>
        <dbReference type="EMBL" id="MPM46212.1"/>
    </source>
</evidence>
<evidence type="ECO:0000256" key="2">
    <source>
        <dbReference type="ARBA" id="ARBA00022801"/>
    </source>
</evidence>
<keyword evidence="3" id="KW-0347">Helicase</keyword>
<organism evidence="6">
    <name type="scientific">bioreactor metagenome</name>
    <dbReference type="NCBI Taxonomy" id="1076179"/>
    <lineage>
        <taxon>unclassified sequences</taxon>
        <taxon>metagenomes</taxon>
        <taxon>ecological metagenomes</taxon>
    </lineage>
</organism>